<dbReference type="InterPro" id="IPR008278">
    <property type="entry name" value="4-PPantetheinyl_Trfase_dom"/>
</dbReference>
<evidence type="ECO:0000256" key="4">
    <source>
        <dbReference type="ARBA" id="ARBA00022832"/>
    </source>
</evidence>
<keyword evidence="2" id="KW-0808">Transferase</keyword>
<feature type="domain" description="4'-phosphopantetheinyl transferase" evidence="8">
    <location>
        <begin position="5"/>
        <end position="124"/>
    </location>
</feature>
<dbReference type="HOGENOM" id="CLU_089696_0_2_1"/>
<reference evidence="9" key="2">
    <citation type="submission" date="2011-02" db="EMBL/GenBank/DDBJ databases">
        <authorList>
            <person name="MacLean D."/>
        </authorList>
    </citation>
    <scope>NUCLEOTIDE SEQUENCE</scope>
</reference>
<keyword evidence="7" id="KW-0275">Fatty acid biosynthesis</keyword>
<keyword evidence="3" id="KW-0479">Metal-binding</keyword>
<evidence type="ECO:0000256" key="2">
    <source>
        <dbReference type="ARBA" id="ARBA00022679"/>
    </source>
</evidence>
<evidence type="ECO:0000256" key="7">
    <source>
        <dbReference type="ARBA" id="ARBA00023160"/>
    </source>
</evidence>
<dbReference type="InterPro" id="IPR002582">
    <property type="entry name" value="ACPS"/>
</dbReference>
<keyword evidence="1" id="KW-0444">Lipid biosynthesis</keyword>
<dbReference type="HAMAP" id="MF_00101">
    <property type="entry name" value="AcpS"/>
    <property type="match status" value="1"/>
</dbReference>
<dbReference type="NCBIfam" id="TIGR00556">
    <property type="entry name" value="pantethn_trn"/>
    <property type="match status" value="1"/>
</dbReference>
<dbReference type="Pfam" id="PF01648">
    <property type="entry name" value="ACPS"/>
    <property type="match status" value="1"/>
</dbReference>
<keyword evidence="5" id="KW-0460">Magnesium</keyword>
<dbReference type="EMBL" id="FR824066">
    <property type="protein sequence ID" value="CCA16412.1"/>
    <property type="molecule type" value="Genomic_DNA"/>
</dbReference>
<evidence type="ECO:0000256" key="1">
    <source>
        <dbReference type="ARBA" id="ARBA00022516"/>
    </source>
</evidence>
<evidence type="ECO:0000313" key="9">
    <source>
        <dbReference type="EMBL" id="CCA16412.1"/>
    </source>
</evidence>
<dbReference type="InterPro" id="IPR004568">
    <property type="entry name" value="Ppantetheine-prot_Trfase_dom"/>
</dbReference>
<dbReference type="AlphaFoldDB" id="F0W5M1"/>
<accession>F0W5M1</accession>
<dbReference type="GO" id="GO:0000287">
    <property type="term" value="F:magnesium ion binding"/>
    <property type="evidence" value="ECO:0007669"/>
    <property type="project" value="InterPro"/>
</dbReference>
<dbReference type="Gene3D" id="3.90.470.20">
    <property type="entry name" value="4'-phosphopantetheinyl transferase domain"/>
    <property type="match status" value="1"/>
</dbReference>
<protein>
    <submittedName>
        <fullName evidence="9">Uncharacterized protein AlNc14C21G2186</fullName>
    </submittedName>
</protein>
<dbReference type="GO" id="GO:0008897">
    <property type="term" value="F:holo-[acyl-carrier-protein] synthase activity"/>
    <property type="evidence" value="ECO:0007669"/>
    <property type="project" value="InterPro"/>
</dbReference>
<name>F0W5M1_9STRA</name>
<gene>
    <name evidence="9" type="primary">AlNc14C21G2186</name>
    <name evidence="9" type="ORF">ALNC14_025550</name>
</gene>
<evidence type="ECO:0000256" key="5">
    <source>
        <dbReference type="ARBA" id="ARBA00022842"/>
    </source>
</evidence>
<reference evidence="9" key="1">
    <citation type="journal article" date="2011" name="PLoS Biol.">
        <title>Gene gain and loss during evolution of obligate parasitism in the white rust pathogen of Arabidopsis thaliana.</title>
        <authorList>
            <person name="Kemen E."/>
            <person name="Gardiner A."/>
            <person name="Schultz-Larsen T."/>
            <person name="Kemen A.C."/>
            <person name="Balmuth A.L."/>
            <person name="Robert-Seilaniantz A."/>
            <person name="Bailey K."/>
            <person name="Holub E."/>
            <person name="Studholme D.J."/>
            <person name="Maclean D."/>
            <person name="Jones J.D."/>
        </authorList>
    </citation>
    <scope>NUCLEOTIDE SEQUENCE</scope>
</reference>
<dbReference type="InterPro" id="IPR037143">
    <property type="entry name" value="4-PPantetheinyl_Trfase_dom_sf"/>
</dbReference>
<keyword evidence="6" id="KW-0443">Lipid metabolism</keyword>
<organism evidence="9">
    <name type="scientific">Albugo laibachii Nc14</name>
    <dbReference type="NCBI Taxonomy" id="890382"/>
    <lineage>
        <taxon>Eukaryota</taxon>
        <taxon>Sar</taxon>
        <taxon>Stramenopiles</taxon>
        <taxon>Oomycota</taxon>
        <taxon>Peronosporomycetes</taxon>
        <taxon>Albuginales</taxon>
        <taxon>Albuginaceae</taxon>
        <taxon>Albugo</taxon>
    </lineage>
</organism>
<proteinExistence type="inferred from homology"/>
<evidence type="ECO:0000256" key="3">
    <source>
        <dbReference type="ARBA" id="ARBA00022723"/>
    </source>
</evidence>
<evidence type="ECO:0000259" key="8">
    <source>
        <dbReference type="Pfam" id="PF01648"/>
    </source>
</evidence>
<dbReference type="NCBIfam" id="TIGR00516">
    <property type="entry name" value="acpS"/>
    <property type="match status" value="1"/>
</dbReference>
<evidence type="ECO:0000256" key="6">
    <source>
        <dbReference type="ARBA" id="ARBA00023098"/>
    </source>
</evidence>
<dbReference type="SUPFAM" id="SSF56214">
    <property type="entry name" value="4'-phosphopantetheinyl transferase"/>
    <property type="match status" value="1"/>
</dbReference>
<dbReference type="GO" id="GO:0006633">
    <property type="term" value="P:fatty acid biosynthetic process"/>
    <property type="evidence" value="ECO:0007669"/>
    <property type="project" value="UniProtKB-KW"/>
</dbReference>
<keyword evidence="4" id="KW-0276">Fatty acid metabolism</keyword>
<sequence length="134" mass="15584">MQIFGIGVDIAYIPRFRRTFERYGERFLKRAYHPNEIREFQNKSARSRVLFLASRWAVKEAVFKAFQHHRISFPEIVVVSSSKDKHQCAPQLKFCGNLRSLAQSLNIVEPKISISHDQEYAIAYVILQQQSKAG</sequence>